<dbReference type="EMBL" id="QOVF01000003">
    <property type="protein sequence ID" value="KAA0693917.1"/>
    <property type="molecule type" value="Genomic_DNA"/>
</dbReference>
<proteinExistence type="predicted"/>
<keyword evidence="2" id="KW-0472">Membrane</keyword>
<comment type="caution">
    <text evidence="5">The sequence shown here is derived from an EMBL/GenBank/DDBJ whole genome shotgun (WGS) entry which is preliminary data.</text>
</comment>
<organism evidence="5 6">
    <name type="scientific">Halopseudomonas laoshanensis</name>
    <dbReference type="NCBI Taxonomy" id="2268758"/>
    <lineage>
        <taxon>Bacteria</taxon>
        <taxon>Pseudomonadati</taxon>
        <taxon>Pseudomonadota</taxon>
        <taxon>Gammaproteobacteria</taxon>
        <taxon>Pseudomonadales</taxon>
        <taxon>Pseudomonadaceae</taxon>
        <taxon>Halopseudomonas</taxon>
    </lineage>
</organism>
<feature type="domain" description="Peptidase M16 C-terminal" evidence="4">
    <location>
        <begin position="248"/>
        <end position="421"/>
    </location>
</feature>
<evidence type="ECO:0000259" key="3">
    <source>
        <dbReference type="Pfam" id="PF00675"/>
    </source>
</evidence>
<protein>
    <submittedName>
        <fullName evidence="5">Insulinase family protein</fullName>
    </submittedName>
</protein>
<dbReference type="InterPro" id="IPR007863">
    <property type="entry name" value="Peptidase_M16_C"/>
</dbReference>
<dbReference type="RefSeq" id="WP_149332781.1">
    <property type="nucleotide sequence ID" value="NZ_QOVF01000003.1"/>
</dbReference>
<feature type="region of interest" description="Disordered" evidence="1">
    <location>
        <begin position="32"/>
        <end position="66"/>
    </location>
</feature>
<feature type="transmembrane region" description="Helical" evidence="2">
    <location>
        <begin position="9"/>
        <end position="26"/>
    </location>
</feature>
<dbReference type="InterPro" id="IPR050361">
    <property type="entry name" value="MPP/UQCRC_Complex"/>
</dbReference>
<evidence type="ECO:0000313" key="6">
    <source>
        <dbReference type="Proteomes" id="UP000463138"/>
    </source>
</evidence>
<dbReference type="OrthoDB" id="9811314at2"/>
<feature type="domain" description="Peptidase M16 N-terminal" evidence="3">
    <location>
        <begin position="108"/>
        <end position="209"/>
    </location>
</feature>
<feature type="region of interest" description="Disordered" evidence="1">
    <location>
        <begin position="485"/>
        <end position="521"/>
    </location>
</feature>
<keyword evidence="6" id="KW-1185">Reference proteome</keyword>
<sequence length="521" mass="56383">MSAKPMSPLRWIVAVAVLILIVAVLINERNQAPSAPPAATTDTTETPAVSVPDVDPELDPIPPLTTLQSIDRDKAPARRVLDLQHWTTAEGARVYFMQASELPMLDLQLLFAAGASRDGELPGLATLVNGMLNEGAAGLDSGEIAAGFENLGAEFENSSHRDMALVSVRSLTAADKLDPALALFAQVVSQPDFPEDAYQRLRNQLLAGLQFRLQSPAAQASEAFWSGLYGNHPYASLPEGQPESLAEITPKHLRAFHEQYYSAGNAVISLVGDVDRQQAERIAARLSSALPEGPAAPAVTEPEPIQSARRHVDFDSQQTHIMLGQLGVSRSAEDYPALYVGNQILGSGFGSRLMEEIRETRGLSYSVSSNFSPMQATGPFVINMQTRTDQVEQALEVINTTLDGFIEEGPTEAELIRSKRQIMGEFPLSTASNSAIVSQLGMIGFYNLPLNHLQLFLDQVEKLTVEDVRSAFQRHLSKEQRLIVTVGQPLPEPEVEADQEMSAEDAPAEPTSDAATEAPEA</sequence>
<dbReference type="GO" id="GO:0046872">
    <property type="term" value="F:metal ion binding"/>
    <property type="evidence" value="ECO:0007669"/>
    <property type="project" value="InterPro"/>
</dbReference>
<keyword evidence="2" id="KW-0812">Transmembrane</keyword>
<dbReference type="PANTHER" id="PTHR11851:SF224">
    <property type="entry name" value="PROCESSING PROTEASE"/>
    <property type="match status" value="1"/>
</dbReference>
<dbReference type="SUPFAM" id="SSF63411">
    <property type="entry name" value="LuxS/MPP-like metallohydrolase"/>
    <property type="match status" value="2"/>
</dbReference>
<dbReference type="PANTHER" id="PTHR11851">
    <property type="entry name" value="METALLOPROTEASE"/>
    <property type="match status" value="1"/>
</dbReference>
<evidence type="ECO:0000313" key="5">
    <source>
        <dbReference type="EMBL" id="KAA0693917.1"/>
    </source>
</evidence>
<evidence type="ECO:0000256" key="1">
    <source>
        <dbReference type="SAM" id="MobiDB-lite"/>
    </source>
</evidence>
<evidence type="ECO:0000256" key="2">
    <source>
        <dbReference type="SAM" id="Phobius"/>
    </source>
</evidence>
<dbReference type="InterPro" id="IPR011765">
    <property type="entry name" value="Pept_M16_N"/>
</dbReference>
<feature type="compositionally biased region" description="Low complexity" evidence="1">
    <location>
        <begin position="37"/>
        <end position="48"/>
    </location>
</feature>
<dbReference type="InterPro" id="IPR011249">
    <property type="entry name" value="Metalloenz_LuxS/M16"/>
</dbReference>
<dbReference type="AlphaFoldDB" id="A0A7V7GUS4"/>
<dbReference type="Gene3D" id="3.30.830.10">
    <property type="entry name" value="Metalloenzyme, LuxS/M16 peptidase-like"/>
    <property type="match status" value="2"/>
</dbReference>
<reference evidence="5 6" key="1">
    <citation type="submission" date="2018-07" db="EMBL/GenBank/DDBJ databases">
        <title>Pseudomonas laoshanensis sp. nov., isolated from soil.</title>
        <authorList>
            <person name="Sun J."/>
            <person name="Yu L."/>
            <person name="Wang M."/>
            <person name="Zhang C."/>
        </authorList>
    </citation>
    <scope>NUCLEOTIDE SEQUENCE [LARGE SCALE GENOMIC DNA]</scope>
    <source>
        <strain evidence="5 6">Y22</strain>
    </source>
</reference>
<keyword evidence="2" id="KW-1133">Transmembrane helix</keyword>
<dbReference type="Pfam" id="PF00675">
    <property type="entry name" value="Peptidase_M16"/>
    <property type="match status" value="1"/>
</dbReference>
<name>A0A7V7GUS4_9GAMM</name>
<feature type="compositionally biased region" description="Acidic residues" evidence="1">
    <location>
        <begin position="493"/>
        <end position="507"/>
    </location>
</feature>
<evidence type="ECO:0000259" key="4">
    <source>
        <dbReference type="Pfam" id="PF05193"/>
    </source>
</evidence>
<accession>A0A7V7GUS4</accession>
<dbReference type="Pfam" id="PF05193">
    <property type="entry name" value="Peptidase_M16_C"/>
    <property type="match status" value="1"/>
</dbReference>
<dbReference type="Proteomes" id="UP000463138">
    <property type="component" value="Unassembled WGS sequence"/>
</dbReference>
<gene>
    <name evidence="5" type="ORF">DT594_11365</name>
</gene>